<protein>
    <recommendedName>
        <fullName evidence="3">Antitoxin</fullName>
    </recommendedName>
</protein>
<dbReference type="RefSeq" id="WP_127805117.1">
    <property type="nucleotide sequence ID" value="NZ_SACY01000005.1"/>
</dbReference>
<organism evidence="1 2">
    <name type="scientific">Sandaracinomonas limnophila</name>
    <dbReference type="NCBI Taxonomy" id="1862386"/>
    <lineage>
        <taxon>Bacteria</taxon>
        <taxon>Pseudomonadati</taxon>
        <taxon>Bacteroidota</taxon>
        <taxon>Cytophagia</taxon>
        <taxon>Cytophagales</taxon>
        <taxon>Flectobacillaceae</taxon>
        <taxon>Sandaracinomonas</taxon>
    </lineage>
</organism>
<dbReference type="OrthoDB" id="6198066at2"/>
<evidence type="ECO:0000313" key="2">
    <source>
        <dbReference type="Proteomes" id="UP000282832"/>
    </source>
</evidence>
<dbReference type="InterPro" id="IPR045944">
    <property type="entry name" value="DUF6364"/>
</dbReference>
<proteinExistence type="predicted"/>
<sequence>MDTKLTLKLDEGVIERAKKYASEKQISLSKLIENYLNTITFEDKLNDFEISPFVKSISNGKSISDNRDWKEMRKDYLDYLEKKHK</sequence>
<name>A0A437PMJ1_9BACT</name>
<keyword evidence="2" id="KW-1185">Reference proteome</keyword>
<reference evidence="1 2" key="1">
    <citation type="submission" date="2019-01" db="EMBL/GenBank/DDBJ databases">
        <authorList>
            <person name="Chen W.-M."/>
        </authorList>
    </citation>
    <scope>NUCLEOTIDE SEQUENCE [LARGE SCALE GENOMIC DNA]</scope>
    <source>
        <strain evidence="1 2">FSY-15</strain>
    </source>
</reference>
<gene>
    <name evidence="1" type="ORF">EOJ36_10485</name>
</gene>
<comment type="caution">
    <text evidence="1">The sequence shown here is derived from an EMBL/GenBank/DDBJ whole genome shotgun (WGS) entry which is preliminary data.</text>
</comment>
<evidence type="ECO:0008006" key="3">
    <source>
        <dbReference type="Google" id="ProtNLM"/>
    </source>
</evidence>
<dbReference type="EMBL" id="SACY01000005">
    <property type="protein sequence ID" value="RVU23497.1"/>
    <property type="molecule type" value="Genomic_DNA"/>
</dbReference>
<accession>A0A437PMJ1</accession>
<dbReference type="Pfam" id="PF19891">
    <property type="entry name" value="DUF6364"/>
    <property type="match status" value="1"/>
</dbReference>
<dbReference type="Proteomes" id="UP000282832">
    <property type="component" value="Unassembled WGS sequence"/>
</dbReference>
<evidence type="ECO:0000313" key="1">
    <source>
        <dbReference type="EMBL" id="RVU23497.1"/>
    </source>
</evidence>
<dbReference type="AlphaFoldDB" id="A0A437PMJ1"/>